<dbReference type="GO" id="GO:0006419">
    <property type="term" value="P:alanyl-tRNA aminoacylation"/>
    <property type="evidence" value="ECO:0007669"/>
    <property type="project" value="InterPro"/>
</dbReference>
<keyword evidence="7" id="KW-0694">RNA-binding</keyword>
<dbReference type="SUPFAM" id="SSF55681">
    <property type="entry name" value="Class II aaRS and biotin synthetases"/>
    <property type="match status" value="1"/>
</dbReference>
<dbReference type="InterPro" id="IPR050058">
    <property type="entry name" value="Ala-tRNA_ligase"/>
</dbReference>
<evidence type="ECO:0000256" key="2">
    <source>
        <dbReference type="ARBA" id="ARBA00013168"/>
    </source>
</evidence>
<evidence type="ECO:0000256" key="6">
    <source>
        <dbReference type="ARBA" id="ARBA00022840"/>
    </source>
</evidence>
<dbReference type="OrthoDB" id="2986175at2"/>
<dbReference type="InterPro" id="IPR018164">
    <property type="entry name" value="Ala-tRNA-synth_IIc_N"/>
</dbReference>
<keyword evidence="12" id="KW-1185">Reference proteome</keyword>
<evidence type="ECO:0000256" key="7">
    <source>
        <dbReference type="ARBA" id="ARBA00022884"/>
    </source>
</evidence>
<sequence>MKALELRERYAEFFLNKGYAQLPERRVVNTEGDGPYFNGSALTPNIGYFTGEKEPERPFLFTQQRVFWTSYSYADAPSPLWTIFQVMMSYYQFGQPDLREALTVGWELLTEGLGLRRDDLYVLLPEDRTDLQRVMIGAGLPAENLVLWEREVKFRVDGLLNGFYCKFFLRHRHSFLPMFDVVNIIGPDGQLKVDSCLLLERMSFILQGKESWYETEMFLPLVRKMEELDGLTGRDKFGKRTAATVRSLVAALADGAQLTGKGPGHVVKKILRELLHDRYRFGYEAGLQQFVQPALEGLYAIGYDWKDQQDRLEELLAAEENTYRKVHRESIQFLEKQVNLAANGRRGLFTLDDLAVWKDSRGITAELAVDILQARGQTVQGYEPKVPERFLTFSDAYDFDEQTPDVKAWLLDMEVRSGYRKK</sequence>
<evidence type="ECO:0000313" key="11">
    <source>
        <dbReference type="EMBL" id="ARU60239.1"/>
    </source>
</evidence>
<dbReference type="AlphaFoldDB" id="A0A1Y0IJI7"/>
<evidence type="ECO:0000313" key="12">
    <source>
        <dbReference type="Proteomes" id="UP000195437"/>
    </source>
</evidence>
<dbReference type="EMBL" id="CP021434">
    <property type="protein sequence ID" value="ARU60239.1"/>
    <property type="molecule type" value="Genomic_DNA"/>
</dbReference>
<dbReference type="InterPro" id="IPR045864">
    <property type="entry name" value="aa-tRNA-synth_II/BPL/LPL"/>
</dbReference>
<dbReference type="Gene3D" id="3.30.930.10">
    <property type="entry name" value="Bira Bifunctional Protein, Domain 2"/>
    <property type="match status" value="1"/>
</dbReference>
<evidence type="ECO:0000256" key="9">
    <source>
        <dbReference type="ARBA" id="ARBA00023146"/>
    </source>
</evidence>
<dbReference type="GO" id="GO:0140096">
    <property type="term" value="F:catalytic activity, acting on a protein"/>
    <property type="evidence" value="ECO:0007669"/>
    <property type="project" value="UniProtKB-ARBA"/>
</dbReference>
<dbReference type="Proteomes" id="UP000195437">
    <property type="component" value="Chromosome"/>
</dbReference>
<evidence type="ECO:0000256" key="1">
    <source>
        <dbReference type="ARBA" id="ARBA00008226"/>
    </source>
</evidence>
<dbReference type="PROSITE" id="PS50860">
    <property type="entry name" value="AA_TRNA_LIGASE_II_ALA"/>
    <property type="match status" value="1"/>
</dbReference>
<keyword evidence="9" id="KW-0030">Aminoacyl-tRNA synthetase</keyword>
<evidence type="ECO:0000256" key="4">
    <source>
        <dbReference type="ARBA" id="ARBA00022598"/>
    </source>
</evidence>
<keyword evidence="6" id="KW-0067">ATP-binding</keyword>
<accession>A0A1Y0IJI7</accession>
<feature type="domain" description="Alanyl-transfer RNA synthetases family profile" evidence="10">
    <location>
        <begin position="1"/>
        <end position="390"/>
    </location>
</feature>
<keyword evidence="4" id="KW-0436">Ligase</keyword>
<dbReference type="EC" id="6.1.1.7" evidence="2"/>
<dbReference type="PANTHER" id="PTHR11777">
    <property type="entry name" value="ALANYL-TRNA SYNTHETASE"/>
    <property type="match status" value="1"/>
</dbReference>
<dbReference type="GO" id="GO:0002161">
    <property type="term" value="F:aminoacyl-tRNA deacylase activity"/>
    <property type="evidence" value="ECO:0007669"/>
    <property type="project" value="TreeGrafter"/>
</dbReference>
<proteinExistence type="inferred from homology"/>
<dbReference type="InterPro" id="IPR018162">
    <property type="entry name" value="Ala-tRNA-ligase_IIc_anticod-bd"/>
</dbReference>
<protein>
    <recommendedName>
        <fullName evidence="2">alanine--tRNA ligase</fullName>
        <ecNumber evidence="2">6.1.1.7</ecNumber>
    </recommendedName>
</protein>
<dbReference type="InterPro" id="IPR018165">
    <property type="entry name" value="Ala-tRNA-synth_IIc_core"/>
</dbReference>
<dbReference type="GO" id="GO:0005524">
    <property type="term" value="F:ATP binding"/>
    <property type="evidence" value="ECO:0007669"/>
    <property type="project" value="UniProtKB-KW"/>
</dbReference>
<dbReference type="Pfam" id="PF01411">
    <property type="entry name" value="tRNA-synt_2c"/>
    <property type="match status" value="1"/>
</dbReference>
<evidence type="ECO:0000256" key="5">
    <source>
        <dbReference type="ARBA" id="ARBA00022741"/>
    </source>
</evidence>
<keyword evidence="3" id="KW-0820">tRNA-binding</keyword>
<reference evidence="12" key="1">
    <citation type="submission" date="2017-05" db="EMBL/GenBank/DDBJ databases">
        <authorList>
            <person name="Sung H."/>
        </authorList>
    </citation>
    <scope>NUCLEOTIDE SEQUENCE [LARGE SCALE GENOMIC DNA]</scope>
    <source>
        <strain evidence="12">AR23208</strain>
    </source>
</reference>
<organism evidence="11 12">
    <name type="scientific">Tumebacillus avium</name>
    <dbReference type="NCBI Taxonomy" id="1903704"/>
    <lineage>
        <taxon>Bacteria</taxon>
        <taxon>Bacillati</taxon>
        <taxon>Bacillota</taxon>
        <taxon>Bacilli</taxon>
        <taxon>Bacillales</taxon>
        <taxon>Alicyclobacillaceae</taxon>
        <taxon>Tumebacillus</taxon>
    </lineage>
</organism>
<dbReference type="RefSeq" id="WP_087455626.1">
    <property type="nucleotide sequence ID" value="NZ_CP021434.1"/>
</dbReference>
<gene>
    <name evidence="11" type="ORF">CBW65_03560</name>
</gene>
<evidence type="ECO:0000256" key="3">
    <source>
        <dbReference type="ARBA" id="ARBA00022555"/>
    </source>
</evidence>
<dbReference type="KEGG" id="tum:CBW65_03560"/>
<dbReference type="PANTHER" id="PTHR11777:SF9">
    <property type="entry name" value="ALANINE--TRNA LIGASE, CYTOPLASMIC"/>
    <property type="match status" value="1"/>
</dbReference>
<comment type="similarity">
    <text evidence="1">Belongs to the class-II aminoacyl-tRNA synthetase family.</text>
</comment>
<evidence type="ECO:0000256" key="8">
    <source>
        <dbReference type="ARBA" id="ARBA00022917"/>
    </source>
</evidence>
<evidence type="ECO:0000259" key="10">
    <source>
        <dbReference type="PROSITE" id="PS50860"/>
    </source>
</evidence>
<dbReference type="SUPFAM" id="SSF101353">
    <property type="entry name" value="Putative anticodon-binding domain of alanyl-tRNA synthetase (AlaRS)"/>
    <property type="match status" value="1"/>
</dbReference>
<keyword evidence="5" id="KW-0547">Nucleotide-binding</keyword>
<name>A0A1Y0IJI7_9BACL</name>
<dbReference type="GO" id="GO:0000049">
    <property type="term" value="F:tRNA binding"/>
    <property type="evidence" value="ECO:0007669"/>
    <property type="project" value="UniProtKB-KW"/>
</dbReference>
<dbReference type="GO" id="GO:0005737">
    <property type="term" value="C:cytoplasm"/>
    <property type="evidence" value="ECO:0007669"/>
    <property type="project" value="InterPro"/>
</dbReference>
<keyword evidence="8" id="KW-0648">Protein biosynthesis</keyword>
<dbReference type="GO" id="GO:0016740">
    <property type="term" value="F:transferase activity"/>
    <property type="evidence" value="ECO:0007669"/>
    <property type="project" value="UniProtKB-ARBA"/>
</dbReference>
<dbReference type="GO" id="GO:0004813">
    <property type="term" value="F:alanine-tRNA ligase activity"/>
    <property type="evidence" value="ECO:0007669"/>
    <property type="project" value="UniProtKB-EC"/>
</dbReference>